<name>A0A1I0VRH9_9FLAO</name>
<dbReference type="PANTHER" id="PTHR42899:SF1">
    <property type="entry name" value="SPERMATOGENESIS-ASSOCIATED PROTEIN 20"/>
    <property type="match status" value="1"/>
</dbReference>
<dbReference type="Proteomes" id="UP000199604">
    <property type="component" value="Unassembled WGS sequence"/>
</dbReference>
<dbReference type="InterPro" id="IPR036249">
    <property type="entry name" value="Thioredoxin-like_sf"/>
</dbReference>
<dbReference type="SUPFAM" id="SSF52833">
    <property type="entry name" value="Thioredoxin-like"/>
    <property type="match status" value="1"/>
</dbReference>
<sequence>MNQLNLETSPYLLQHANNPIHWKAWSEKTLATAKKENKLLIISIGYSACHWCHVMEHESFENEEVASVMNPNFISIKVDREERPDVDAIYMKAVQMMTNRGGWPLNVVCLPDGRPVWGGTYFQKEEWTNTLQQLHEMYVSSPEKIIEYAEKLHQGIQVLGIIEHNTSQEQNHTNNIKPLVEKWSKSFDWEYGGYARAPKFMMPNNYLFLQRYGFQTQSQDLLNFVDLTLTKMAHGGLFDTIDGGFSRYSVDIRWHVPHFEKMLYDNGQLISLYAQAYKRTQNPLYKEVIEKTLTFVEREFLNSDDGFYSALDADSLNQNNRLEEGAFYVWTKDQLQEILQNDFEVFSHLYNVNDFGFWEHNNYVLIQSQTSESVASQFGLTENELQNKKKTWERLLFTEREKRAKPRLDDKSLTSWNAIMLKGYVEAHNALGDGNYLAIAKKNAQFIIEKQWSPEGFLHRSYKNNKSTIEGFLEDYAFTIDAFISLYQATLEEQYLHQAKQLTDYCFDNFYDEKQQFFAFNSRNSAQLIAQHFETEDNVMPASNSVMANNLYILSILFNNSYYEKIALQMLHHMIPNIDYASAYSNWLNLWMNLSEDNKELAICGENALVNSQKINTKYLPHIMIAGSTKKSELPFLENRFIENENLFYVCQNKACLLPKTTIEETFNNLEI</sequence>
<dbReference type="CDD" id="cd02955">
    <property type="entry name" value="SSP411"/>
    <property type="match status" value="1"/>
</dbReference>
<dbReference type="GO" id="GO:0005975">
    <property type="term" value="P:carbohydrate metabolic process"/>
    <property type="evidence" value="ECO:0007669"/>
    <property type="project" value="InterPro"/>
</dbReference>
<dbReference type="OrthoDB" id="9762614at2"/>
<dbReference type="InterPro" id="IPR012341">
    <property type="entry name" value="6hp_glycosidase-like_sf"/>
</dbReference>
<dbReference type="EMBL" id="FOJT01000001">
    <property type="protein sequence ID" value="SFA78637.1"/>
    <property type="molecule type" value="Genomic_DNA"/>
</dbReference>
<organism evidence="2 3">
    <name type="scientific">Flavobacterium swingsii</name>
    <dbReference type="NCBI Taxonomy" id="498292"/>
    <lineage>
        <taxon>Bacteria</taxon>
        <taxon>Pseudomonadati</taxon>
        <taxon>Bacteroidota</taxon>
        <taxon>Flavobacteriia</taxon>
        <taxon>Flavobacteriales</taxon>
        <taxon>Flavobacteriaceae</taxon>
        <taxon>Flavobacterium</taxon>
    </lineage>
</organism>
<dbReference type="SUPFAM" id="SSF48208">
    <property type="entry name" value="Six-hairpin glycosidases"/>
    <property type="match status" value="1"/>
</dbReference>
<dbReference type="InterPro" id="IPR008928">
    <property type="entry name" value="6-hairpin_glycosidase_sf"/>
</dbReference>
<evidence type="ECO:0000259" key="1">
    <source>
        <dbReference type="Pfam" id="PF03190"/>
    </source>
</evidence>
<gene>
    <name evidence="2" type="ORF">SAMN05660845_0536</name>
</gene>
<proteinExistence type="predicted"/>
<dbReference type="Gene3D" id="3.40.30.10">
    <property type="entry name" value="Glutaredoxin"/>
    <property type="match status" value="1"/>
</dbReference>
<accession>A0A1I0VRH9</accession>
<dbReference type="STRING" id="498292.SAMN05660845_0536"/>
<evidence type="ECO:0000313" key="2">
    <source>
        <dbReference type="EMBL" id="SFA78637.1"/>
    </source>
</evidence>
<dbReference type="Pfam" id="PF03190">
    <property type="entry name" value="Thioredox_DsbH"/>
    <property type="match status" value="1"/>
</dbReference>
<protein>
    <recommendedName>
        <fullName evidence="1">Spermatogenesis-associated protein 20-like TRX domain-containing protein</fullName>
    </recommendedName>
</protein>
<dbReference type="Gene3D" id="1.50.10.20">
    <property type="match status" value="1"/>
</dbReference>
<dbReference type="RefSeq" id="WP_091473643.1">
    <property type="nucleotide sequence ID" value="NZ_FOJT01000001.1"/>
</dbReference>
<dbReference type="InterPro" id="IPR004879">
    <property type="entry name" value="Ssp411-like_TRX"/>
</dbReference>
<reference evidence="3" key="1">
    <citation type="submission" date="2016-10" db="EMBL/GenBank/DDBJ databases">
        <authorList>
            <person name="Varghese N."/>
            <person name="Submissions S."/>
        </authorList>
    </citation>
    <scope>NUCLEOTIDE SEQUENCE [LARGE SCALE GENOMIC DNA]</scope>
    <source>
        <strain evidence="3">DSM 21789</strain>
    </source>
</reference>
<dbReference type="PANTHER" id="PTHR42899">
    <property type="entry name" value="SPERMATOGENESIS-ASSOCIATED PROTEIN 20"/>
    <property type="match status" value="1"/>
</dbReference>
<dbReference type="InterPro" id="IPR024705">
    <property type="entry name" value="Ssp411"/>
</dbReference>
<dbReference type="Gene3D" id="1.50.10.10">
    <property type="match status" value="1"/>
</dbReference>
<feature type="domain" description="Spermatogenesis-associated protein 20-like TRX" evidence="1">
    <location>
        <begin position="2"/>
        <end position="156"/>
    </location>
</feature>
<evidence type="ECO:0000313" key="3">
    <source>
        <dbReference type="Proteomes" id="UP000199604"/>
    </source>
</evidence>
<keyword evidence="3" id="KW-1185">Reference proteome</keyword>
<dbReference type="PIRSF" id="PIRSF006402">
    <property type="entry name" value="UCP006402_thioredoxin"/>
    <property type="match status" value="1"/>
</dbReference>
<dbReference type="AlphaFoldDB" id="A0A1I0VRH9"/>